<dbReference type="InterPro" id="IPR005829">
    <property type="entry name" value="Sugar_transporter_CS"/>
</dbReference>
<evidence type="ECO:0000256" key="2">
    <source>
        <dbReference type="ARBA" id="ARBA00022448"/>
    </source>
</evidence>
<dbReference type="PROSITE" id="PS50850">
    <property type="entry name" value="MFS"/>
    <property type="match status" value="1"/>
</dbReference>
<dbReference type="InterPro" id="IPR036259">
    <property type="entry name" value="MFS_trans_sf"/>
</dbReference>
<comment type="subcellular location">
    <subcellularLocation>
        <location evidence="1">Membrane</location>
        <topology evidence="1">Multi-pass membrane protein</topology>
    </subcellularLocation>
</comment>
<feature type="compositionally biased region" description="Basic and acidic residues" evidence="7">
    <location>
        <begin position="574"/>
        <end position="596"/>
    </location>
</feature>
<dbReference type="EMBL" id="CP017822">
    <property type="protein sequence ID" value="APA12605.1"/>
    <property type="molecule type" value="Genomic_DNA"/>
</dbReference>
<dbReference type="Pfam" id="PF00083">
    <property type="entry name" value="Sugar_tr"/>
    <property type="match status" value="1"/>
</dbReference>
<dbReference type="Proteomes" id="UP000177798">
    <property type="component" value="Chromosome 9"/>
</dbReference>
<feature type="transmembrane region" description="Helical" evidence="8">
    <location>
        <begin position="386"/>
        <end position="408"/>
    </location>
</feature>
<evidence type="ECO:0000256" key="7">
    <source>
        <dbReference type="SAM" id="MobiDB-lite"/>
    </source>
</evidence>
<feature type="transmembrane region" description="Helical" evidence="8">
    <location>
        <begin position="252"/>
        <end position="270"/>
    </location>
</feature>
<feature type="transmembrane region" description="Helical" evidence="8">
    <location>
        <begin position="164"/>
        <end position="185"/>
    </location>
</feature>
<name>A0A1D9QCC8_SCLS1</name>
<gene>
    <name evidence="10" type="ORF">sscle_09g073750</name>
</gene>
<proteinExistence type="predicted"/>
<feature type="transmembrane region" description="Helical" evidence="8">
    <location>
        <begin position="139"/>
        <end position="158"/>
    </location>
</feature>
<reference evidence="11" key="1">
    <citation type="journal article" date="2017" name="Genome Biol. Evol.">
        <title>The complete genome sequence of the phytopathogenic fungus Sclerotinia sclerotiorum reveals insights into the genome architecture of broad host range pathogens.</title>
        <authorList>
            <person name="Derbyshire M."/>
            <person name="Denton-Giles M."/>
            <person name="Hegedus D."/>
            <person name="Seifbarghy S."/>
            <person name="Rollins J."/>
            <person name="van Kan J."/>
            <person name="Seidl M.F."/>
            <person name="Faino L."/>
            <person name="Mbengue M."/>
            <person name="Navaud O."/>
            <person name="Raffaele S."/>
            <person name="Hammond-Kosack K."/>
            <person name="Heard S."/>
            <person name="Oliver R."/>
        </authorList>
    </citation>
    <scope>NUCLEOTIDE SEQUENCE [LARGE SCALE GENOMIC DNA]</scope>
    <source>
        <strain evidence="11">ATCC 18683 / 1980 / Ss-1</strain>
    </source>
</reference>
<dbReference type="InterPro" id="IPR004738">
    <property type="entry name" value="Phos_permease"/>
</dbReference>
<dbReference type="InterPro" id="IPR020846">
    <property type="entry name" value="MFS_dom"/>
</dbReference>
<keyword evidence="3" id="KW-0592">Phosphate transport</keyword>
<evidence type="ECO:0000256" key="6">
    <source>
        <dbReference type="ARBA" id="ARBA00023136"/>
    </source>
</evidence>
<evidence type="ECO:0000313" key="11">
    <source>
        <dbReference type="Proteomes" id="UP000177798"/>
    </source>
</evidence>
<dbReference type="SUPFAM" id="SSF103473">
    <property type="entry name" value="MFS general substrate transporter"/>
    <property type="match status" value="1"/>
</dbReference>
<evidence type="ECO:0000256" key="1">
    <source>
        <dbReference type="ARBA" id="ARBA00004141"/>
    </source>
</evidence>
<evidence type="ECO:0000313" key="10">
    <source>
        <dbReference type="EMBL" id="APA12605.1"/>
    </source>
</evidence>
<feature type="transmembrane region" description="Helical" evidence="8">
    <location>
        <begin position="517"/>
        <end position="537"/>
    </location>
</feature>
<dbReference type="GO" id="GO:0016020">
    <property type="term" value="C:membrane"/>
    <property type="evidence" value="ECO:0007669"/>
    <property type="project" value="UniProtKB-SubCell"/>
</dbReference>
<organism evidence="10 11">
    <name type="scientific">Sclerotinia sclerotiorum (strain ATCC 18683 / 1980 / Ss-1)</name>
    <name type="common">White mold</name>
    <name type="synonym">Whetzelinia sclerotiorum</name>
    <dbReference type="NCBI Taxonomy" id="665079"/>
    <lineage>
        <taxon>Eukaryota</taxon>
        <taxon>Fungi</taxon>
        <taxon>Dikarya</taxon>
        <taxon>Ascomycota</taxon>
        <taxon>Pezizomycotina</taxon>
        <taxon>Leotiomycetes</taxon>
        <taxon>Helotiales</taxon>
        <taxon>Sclerotiniaceae</taxon>
        <taxon>Sclerotinia</taxon>
    </lineage>
</organism>
<evidence type="ECO:0000256" key="4">
    <source>
        <dbReference type="ARBA" id="ARBA00022692"/>
    </source>
</evidence>
<dbReference type="InterPro" id="IPR005828">
    <property type="entry name" value="MFS_sugar_transport-like"/>
</dbReference>
<dbReference type="KEGG" id="ssl:SS1G_03747"/>
<evidence type="ECO:0000256" key="5">
    <source>
        <dbReference type="ARBA" id="ARBA00022989"/>
    </source>
</evidence>
<keyword evidence="6 8" id="KW-0472">Membrane</keyword>
<dbReference type="NCBIfam" id="TIGR00887">
    <property type="entry name" value="2A0109"/>
    <property type="match status" value="1"/>
</dbReference>
<dbReference type="AlphaFoldDB" id="A0A1D9QCC8"/>
<feature type="transmembrane region" description="Helical" evidence="8">
    <location>
        <begin position="110"/>
        <end position="132"/>
    </location>
</feature>
<keyword evidence="4 8" id="KW-0812">Transmembrane</keyword>
<feature type="domain" description="Major facilitator superfamily (MFS) profile" evidence="9">
    <location>
        <begin position="66"/>
        <end position="543"/>
    </location>
</feature>
<dbReference type="PROSITE" id="PS00217">
    <property type="entry name" value="SUGAR_TRANSPORT_2"/>
    <property type="match status" value="1"/>
</dbReference>
<accession>A0A1D9QCC8</accession>
<feature type="transmembrane region" description="Helical" evidence="8">
    <location>
        <begin position="206"/>
        <end position="228"/>
    </location>
</feature>
<protein>
    <recommendedName>
        <fullName evidence="9">Major facilitator superfamily (MFS) profile domain-containing protein</fullName>
    </recommendedName>
</protein>
<keyword evidence="2" id="KW-0813">Transport</keyword>
<feature type="region of interest" description="Disordered" evidence="7">
    <location>
        <begin position="567"/>
        <end position="596"/>
    </location>
</feature>
<dbReference type="GO" id="GO:0005315">
    <property type="term" value="F:phosphate transmembrane transporter activity"/>
    <property type="evidence" value="ECO:0007669"/>
    <property type="project" value="InterPro"/>
</dbReference>
<dbReference type="Gene3D" id="1.20.1250.20">
    <property type="entry name" value="MFS general substrate transporter like domains"/>
    <property type="match status" value="2"/>
</dbReference>
<evidence type="ECO:0000259" key="9">
    <source>
        <dbReference type="PROSITE" id="PS50850"/>
    </source>
</evidence>
<dbReference type="OMA" id="FKVARFQ"/>
<feature type="transmembrane region" description="Helical" evidence="8">
    <location>
        <begin position="420"/>
        <end position="439"/>
    </location>
</feature>
<feature type="transmembrane region" description="Helical" evidence="8">
    <location>
        <begin position="345"/>
        <end position="363"/>
    </location>
</feature>
<evidence type="ECO:0000256" key="3">
    <source>
        <dbReference type="ARBA" id="ARBA00022592"/>
    </source>
</evidence>
<sequence>MTNTEQSREAEPKPLIPVVLHTTSGGNAVWHNFHNDFAHIQDPNERRRLALAEIDRAPFGWYHIRACVVAGIGFFTDSYDIFAVGLLTSMLGIVYFPHNKGVMPTTSDTAIKVSTSAGTVVGQFGFGVLADIVGRKKMYGLELIIIIFATLAQALTSGSPAVDIVGIIIFWRVIMGIGIGGDYPLSSIITSEFATTKWRGAMMGAVFAMQGIGQFVAGLVMLIVVVGFKESLLTAKSAAVCQGVCGLAVDKMWRVLIGFGAVPACVALYYRLTIPETPRYTFDVARDVEQAQLDVEAYIAGKAQGHPDEIARVRGLQAGKQQMKIPKASWSDFITYYSKWKNGKILLGTAGSWFLLDVAWYGLSLNNPVILTAIGYSTGPTVYKTLLNTAIGNLIIVCAGALPGYWVTVATVDTVGRKPIQLMGFIILTIVFLGMGFGYHKLSGHGLLGLYVVAQFFFNFGPNTTTFIVPGECFPTRYRSTSHGFSAGMGKIGSIIGQAAIAPLRIRGATSKHPSPWLNHVLEIYAVFMFAGIWTTLCIPETKRISLEVLSGEDYGEGIEVEERGVVARGGGMEGREGKSASEEQGKGVQVEAKRV</sequence>
<dbReference type="GO" id="GO:0006817">
    <property type="term" value="P:phosphate ion transport"/>
    <property type="evidence" value="ECO:0007669"/>
    <property type="project" value="UniProtKB-KW"/>
</dbReference>
<dbReference type="VEuPathDB" id="FungiDB:sscle_09g073750"/>
<evidence type="ECO:0000256" key="8">
    <source>
        <dbReference type="SAM" id="Phobius"/>
    </source>
</evidence>
<feature type="transmembrane region" description="Helical" evidence="8">
    <location>
        <begin position="81"/>
        <end position="98"/>
    </location>
</feature>
<dbReference type="CDD" id="cd17364">
    <property type="entry name" value="MFS_PhT"/>
    <property type="match status" value="1"/>
</dbReference>
<dbReference type="RefSeq" id="XP_001595658.1">
    <property type="nucleotide sequence ID" value="XM_001595608.1"/>
</dbReference>
<dbReference type="OrthoDB" id="433512at2759"/>
<keyword evidence="5 8" id="KW-1133">Transmembrane helix</keyword>
<dbReference type="PANTHER" id="PTHR24064">
    <property type="entry name" value="SOLUTE CARRIER FAMILY 22 MEMBER"/>
    <property type="match status" value="1"/>
</dbReference>